<dbReference type="PANTHER" id="PTHR10434">
    <property type="entry name" value="1-ACYL-SN-GLYCEROL-3-PHOSPHATE ACYLTRANSFERASE"/>
    <property type="match status" value="1"/>
</dbReference>
<dbReference type="GO" id="GO:0003841">
    <property type="term" value="F:1-acylglycerol-3-phosphate O-acyltransferase activity"/>
    <property type="evidence" value="ECO:0007669"/>
    <property type="project" value="TreeGrafter"/>
</dbReference>
<dbReference type="InterPro" id="IPR002123">
    <property type="entry name" value="Plipid/glycerol_acylTrfase"/>
</dbReference>
<dbReference type="GO" id="GO:0006654">
    <property type="term" value="P:phosphatidic acid biosynthetic process"/>
    <property type="evidence" value="ECO:0007669"/>
    <property type="project" value="TreeGrafter"/>
</dbReference>
<dbReference type="SUPFAM" id="SSF69593">
    <property type="entry name" value="Glycerol-3-phosphate (1)-acyltransferase"/>
    <property type="match status" value="1"/>
</dbReference>
<feature type="domain" description="Phospholipid/glycerol acyltransferase" evidence="4">
    <location>
        <begin position="24"/>
        <end position="137"/>
    </location>
</feature>
<evidence type="ECO:0000259" key="4">
    <source>
        <dbReference type="SMART" id="SM00563"/>
    </source>
</evidence>
<name>A0A0F0CPI3_9BACT</name>
<organism evidence="5 6">
    <name type="scientific">Candidatus Omnitrophus magneticus</name>
    <dbReference type="NCBI Taxonomy" id="1609969"/>
    <lineage>
        <taxon>Bacteria</taxon>
        <taxon>Pseudomonadati</taxon>
        <taxon>Candidatus Omnitrophota</taxon>
        <taxon>Candidatus Omnitrophus</taxon>
    </lineage>
</organism>
<dbReference type="CDD" id="cd07989">
    <property type="entry name" value="LPLAT_AGPAT-like"/>
    <property type="match status" value="1"/>
</dbReference>
<keyword evidence="2 5" id="KW-0808">Transferase</keyword>
<evidence type="ECO:0000256" key="2">
    <source>
        <dbReference type="ARBA" id="ARBA00022679"/>
    </source>
</evidence>
<keyword evidence="6" id="KW-1185">Reference proteome</keyword>
<comment type="caution">
    <text evidence="5">The sequence shown here is derived from an EMBL/GenBank/DDBJ whole genome shotgun (WGS) entry which is preliminary data.</text>
</comment>
<dbReference type="SMART" id="SM00563">
    <property type="entry name" value="PlsC"/>
    <property type="match status" value="1"/>
</dbReference>
<reference evidence="5 6" key="1">
    <citation type="submission" date="2015-02" db="EMBL/GenBank/DDBJ databases">
        <title>Single-cell genomics of uncultivated deep-branching MTB reveals a conserved set of magnetosome genes.</title>
        <authorList>
            <person name="Kolinko S."/>
            <person name="Richter M."/>
            <person name="Glockner F.O."/>
            <person name="Brachmann A."/>
            <person name="Schuler D."/>
        </authorList>
    </citation>
    <scope>NUCLEOTIDE SEQUENCE [LARGE SCALE GENOMIC DNA]</scope>
    <source>
        <strain evidence="5">SKK-01</strain>
    </source>
</reference>
<comment type="pathway">
    <text evidence="1">Lipid metabolism.</text>
</comment>
<dbReference type="EMBL" id="JYNY01000584">
    <property type="protein sequence ID" value="KJJ83436.1"/>
    <property type="molecule type" value="Genomic_DNA"/>
</dbReference>
<proteinExistence type="predicted"/>
<accession>A0A0F0CPI3</accession>
<evidence type="ECO:0000256" key="1">
    <source>
        <dbReference type="ARBA" id="ARBA00005189"/>
    </source>
</evidence>
<sequence length="205" mass="22717">MRLCLNIVFDIKIHGVSNLPGAPYIAAANHTSYWDPPLIGYACSKDSLDFMAKKELFDKPVLGIWMRAVNCIEVDRGASALKSMREAIRRVKNNRSIAIFPEGTRAKDGNFLEAKNGIGFIISKAAVPVVPIYIESARKNKDKRRTGFLGRKQINVYIGQAIQPDELAVKSDNYSALAGLVMEYIMTIKNKTKRETQVNAVGVKG</sequence>
<dbReference type="Pfam" id="PF01553">
    <property type="entry name" value="Acyltransferase"/>
    <property type="match status" value="1"/>
</dbReference>
<protein>
    <submittedName>
        <fullName evidence="5">1-acyl-sn-glycerol-3-phosphate acyltransferase</fullName>
    </submittedName>
</protein>
<gene>
    <name evidence="5" type="ORF">OMAG_002702</name>
</gene>
<evidence type="ECO:0000313" key="6">
    <source>
        <dbReference type="Proteomes" id="UP000033428"/>
    </source>
</evidence>
<dbReference type="Proteomes" id="UP000033428">
    <property type="component" value="Unassembled WGS sequence"/>
</dbReference>
<dbReference type="PANTHER" id="PTHR10434:SF11">
    <property type="entry name" value="1-ACYL-SN-GLYCEROL-3-PHOSPHATE ACYLTRANSFERASE"/>
    <property type="match status" value="1"/>
</dbReference>
<keyword evidence="3 5" id="KW-0012">Acyltransferase</keyword>
<evidence type="ECO:0000313" key="5">
    <source>
        <dbReference type="EMBL" id="KJJ83436.1"/>
    </source>
</evidence>
<dbReference type="AlphaFoldDB" id="A0A0F0CPI3"/>
<evidence type="ECO:0000256" key="3">
    <source>
        <dbReference type="ARBA" id="ARBA00023315"/>
    </source>
</evidence>